<protein>
    <submittedName>
        <fullName evidence="1">Unnamed protein product</fullName>
    </submittedName>
</protein>
<evidence type="ECO:0000313" key="2">
    <source>
        <dbReference type="Proteomes" id="UP001165064"/>
    </source>
</evidence>
<sequence length="340" mass="38048">MAKFFGYLDEYGEKGAKKVTQTSKKPLRIIWTIFSSLGVWLFLLLAFILLLATNLTQLTHQTTLASSYEIELDLTGLKVESLVPALGSSHTASEVGLANTYIFGMYGYCRSDNNDGNQYTYTHGTFTDKIDMTTCQDNKAMYAFDLKQFFVDEFQNQGNIYLSKSDISLPPGISTYTHTSSNVSKMAYVTSLMAIITSFAALVLFFIVALVKPEWLKFVVFLELLAFCTSLMSAAACTGVFLKVRDDFNNVIDTYAINAKVSGNFMALLWVSCFFTLLSLLCLFLYTRSRVNKRVLMVDPRTRTVIKEKKHGSNGVSTMTTTIRSVVDSAKESMRSNHSK</sequence>
<name>A0ACB5T0Z4_AMBMO</name>
<proteinExistence type="predicted"/>
<evidence type="ECO:0000313" key="1">
    <source>
        <dbReference type="EMBL" id="GME77504.1"/>
    </source>
</evidence>
<keyword evidence="2" id="KW-1185">Reference proteome</keyword>
<dbReference type="EMBL" id="BSXS01001870">
    <property type="protein sequence ID" value="GME77504.1"/>
    <property type="molecule type" value="Genomic_DNA"/>
</dbReference>
<comment type="caution">
    <text evidence="1">The sequence shown here is derived from an EMBL/GenBank/DDBJ whole genome shotgun (WGS) entry which is preliminary data.</text>
</comment>
<organism evidence="1 2">
    <name type="scientific">Ambrosiozyma monospora</name>
    <name type="common">Yeast</name>
    <name type="synonym">Endomycopsis monosporus</name>
    <dbReference type="NCBI Taxonomy" id="43982"/>
    <lineage>
        <taxon>Eukaryota</taxon>
        <taxon>Fungi</taxon>
        <taxon>Dikarya</taxon>
        <taxon>Ascomycota</taxon>
        <taxon>Saccharomycotina</taxon>
        <taxon>Pichiomycetes</taxon>
        <taxon>Pichiales</taxon>
        <taxon>Pichiaceae</taxon>
        <taxon>Ambrosiozyma</taxon>
    </lineage>
</organism>
<gene>
    <name evidence="1" type="ORF">Amon02_000306000</name>
</gene>
<reference evidence="1" key="1">
    <citation type="submission" date="2023-04" db="EMBL/GenBank/DDBJ databases">
        <title>Ambrosiozyma monospora NBRC 10751.</title>
        <authorList>
            <person name="Ichikawa N."/>
            <person name="Sato H."/>
            <person name="Tonouchi N."/>
        </authorList>
    </citation>
    <scope>NUCLEOTIDE SEQUENCE</scope>
    <source>
        <strain evidence="1">NBRC 10751</strain>
    </source>
</reference>
<dbReference type="Proteomes" id="UP001165064">
    <property type="component" value="Unassembled WGS sequence"/>
</dbReference>
<accession>A0ACB5T0Z4</accession>